<sequence length="236" mass="25628">MVNDALLIDIGNTRIKVRSGRSEFVFNDFTVFLQWVSTQDPKRIFCADVSGQLESRGTDESVLQDVLLAKVEQGFQGLLLAYKDVARLGVDRWLAMLASLQWQEGQGVVVVDAGTALKIDVIDSDNHHLGGSIGPGLEMSNQSLGSKAAQLKRVELQTDGALGRDTESCISYGVVMSAVALIEQTVLRFCPNGTLLVSGGDRHYIAQHLKTPHRVIDNLVLDGLAVYAKHSIPEGI</sequence>
<evidence type="ECO:0000256" key="13">
    <source>
        <dbReference type="ARBA" id="ARBA00022993"/>
    </source>
</evidence>
<keyword evidence="16" id="KW-0479">Metal-binding</keyword>
<dbReference type="AlphaFoldDB" id="A4BF44"/>
<evidence type="ECO:0000256" key="14">
    <source>
        <dbReference type="ARBA" id="ARBA00038036"/>
    </source>
</evidence>
<protein>
    <recommendedName>
        <fullName evidence="15 16">Type III pantothenate kinase</fullName>
        <ecNumber evidence="6 16">2.7.1.33</ecNumber>
    </recommendedName>
    <alternativeName>
        <fullName evidence="16">PanK-III</fullName>
    </alternativeName>
    <alternativeName>
        <fullName evidence="16">Pantothenic acid kinase</fullName>
    </alternativeName>
</protein>
<feature type="binding site" evidence="16">
    <location>
        <begin position="9"/>
        <end position="16"/>
    </location>
    <ligand>
        <name>ATP</name>
        <dbReference type="ChEBI" id="CHEBI:30616"/>
    </ligand>
</feature>
<organism evidence="17 18">
    <name type="scientific">Reinekea blandensis MED297</name>
    <dbReference type="NCBI Taxonomy" id="314283"/>
    <lineage>
        <taxon>Bacteria</taxon>
        <taxon>Pseudomonadati</taxon>
        <taxon>Pseudomonadota</taxon>
        <taxon>Gammaproteobacteria</taxon>
        <taxon>Oceanospirillales</taxon>
        <taxon>Saccharospirillaceae</taxon>
        <taxon>Reinekea</taxon>
    </lineage>
</organism>
<dbReference type="OrthoDB" id="9781305at2"/>
<keyword evidence="18" id="KW-1185">Reference proteome</keyword>
<keyword evidence="12 16" id="KW-0630">Potassium</keyword>
<proteinExistence type="inferred from homology"/>
<evidence type="ECO:0000313" key="17">
    <source>
        <dbReference type="EMBL" id="EAR09157.1"/>
    </source>
</evidence>
<comment type="similarity">
    <text evidence="14 16">Belongs to the type III pantothenate kinase family.</text>
</comment>
<comment type="function">
    <text evidence="16">Catalyzes the phosphorylation of pantothenate (Pan), the first step in CoA biosynthesis.</text>
</comment>
<evidence type="ECO:0000256" key="16">
    <source>
        <dbReference type="HAMAP-Rule" id="MF_01274"/>
    </source>
</evidence>
<dbReference type="SUPFAM" id="SSF53067">
    <property type="entry name" value="Actin-like ATPase domain"/>
    <property type="match status" value="2"/>
</dbReference>
<evidence type="ECO:0000256" key="3">
    <source>
        <dbReference type="ARBA" id="ARBA00004496"/>
    </source>
</evidence>
<feature type="binding site" evidence="16">
    <location>
        <position position="112"/>
    </location>
    <ligand>
        <name>K(+)</name>
        <dbReference type="ChEBI" id="CHEBI:29103"/>
    </ligand>
</feature>
<comment type="cofactor">
    <cofactor evidence="2">
        <name>K(+)</name>
        <dbReference type="ChEBI" id="CHEBI:29103"/>
    </cofactor>
</comment>
<feature type="binding site" evidence="16">
    <location>
        <position position="115"/>
    </location>
    <ligand>
        <name>ATP</name>
        <dbReference type="ChEBI" id="CHEBI:30616"/>
    </ligand>
</feature>
<dbReference type="InterPro" id="IPR004619">
    <property type="entry name" value="Type_III_PanK"/>
</dbReference>
<evidence type="ECO:0000256" key="15">
    <source>
        <dbReference type="ARBA" id="ARBA00040883"/>
    </source>
</evidence>
<evidence type="ECO:0000256" key="5">
    <source>
        <dbReference type="ARBA" id="ARBA00011738"/>
    </source>
</evidence>
<evidence type="ECO:0000256" key="6">
    <source>
        <dbReference type="ARBA" id="ARBA00012102"/>
    </source>
</evidence>
<dbReference type="RefSeq" id="WP_008045219.1">
    <property type="nucleotide sequence ID" value="NZ_CH724152.1"/>
</dbReference>
<evidence type="ECO:0000256" key="2">
    <source>
        <dbReference type="ARBA" id="ARBA00001958"/>
    </source>
</evidence>
<name>A4BF44_9GAMM</name>
<comment type="subcellular location">
    <subcellularLocation>
        <location evidence="3 16">Cytoplasm</location>
    </subcellularLocation>
</comment>
<feature type="binding site" evidence="16">
    <location>
        <begin position="89"/>
        <end position="92"/>
    </location>
    <ligand>
        <name>substrate</name>
    </ligand>
</feature>
<evidence type="ECO:0000256" key="8">
    <source>
        <dbReference type="ARBA" id="ARBA00022679"/>
    </source>
</evidence>
<comment type="subunit">
    <text evidence="5 16">Homodimer.</text>
</comment>
<comment type="cofactor">
    <cofactor evidence="16">
        <name>NH4(+)</name>
        <dbReference type="ChEBI" id="CHEBI:28938"/>
    </cofactor>
    <cofactor evidence="16">
        <name>K(+)</name>
        <dbReference type="ChEBI" id="CHEBI:29103"/>
    </cofactor>
    <text evidence="16">A monovalent cation. Ammonium or potassium.</text>
</comment>
<dbReference type="Proteomes" id="UP000005953">
    <property type="component" value="Unassembled WGS sequence"/>
</dbReference>
<keyword evidence="10 16" id="KW-0418">Kinase</keyword>
<evidence type="ECO:0000256" key="1">
    <source>
        <dbReference type="ARBA" id="ARBA00001206"/>
    </source>
</evidence>
<evidence type="ECO:0000256" key="12">
    <source>
        <dbReference type="ARBA" id="ARBA00022958"/>
    </source>
</evidence>
<evidence type="ECO:0000256" key="4">
    <source>
        <dbReference type="ARBA" id="ARBA00005225"/>
    </source>
</evidence>
<evidence type="ECO:0000256" key="7">
    <source>
        <dbReference type="ARBA" id="ARBA00022490"/>
    </source>
</evidence>
<dbReference type="HOGENOM" id="CLU_066627_0_0_6"/>
<accession>A4BF44</accession>
<dbReference type="GO" id="GO:0005737">
    <property type="term" value="C:cytoplasm"/>
    <property type="evidence" value="ECO:0007669"/>
    <property type="project" value="UniProtKB-SubCell"/>
</dbReference>
<dbReference type="CDD" id="cd24015">
    <property type="entry name" value="ASKHA_NBD_PanK-III"/>
    <property type="match status" value="1"/>
</dbReference>
<dbReference type="Gene3D" id="3.30.420.40">
    <property type="match status" value="2"/>
</dbReference>
<feature type="active site" description="Proton acceptor" evidence="16">
    <location>
        <position position="91"/>
    </location>
</feature>
<comment type="catalytic activity">
    <reaction evidence="1 16">
        <text>(R)-pantothenate + ATP = (R)-4'-phosphopantothenate + ADP + H(+)</text>
        <dbReference type="Rhea" id="RHEA:16373"/>
        <dbReference type="ChEBI" id="CHEBI:10986"/>
        <dbReference type="ChEBI" id="CHEBI:15378"/>
        <dbReference type="ChEBI" id="CHEBI:29032"/>
        <dbReference type="ChEBI" id="CHEBI:30616"/>
        <dbReference type="ChEBI" id="CHEBI:456216"/>
        <dbReference type="EC" id="2.7.1.33"/>
    </reaction>
</comment>
<evidence type="ECO:0000256" key="11">
    <source>
        <dbReference type="ARBA" id="ARBA00022840"/>
    </source>
</evidence>
<dbReference type="PANTHER" id="PTHR34265:SF1">
    <property type="entry name" value="TYPE III PANTOTHENATE KINASE"/>
    <property type="match status" value="1"/>
</dbReference>
<dbReference type="NCBIfam" id="TIGR00671">
    <property type="entry name" value="baf"/>
    <property type="match status" value="1"/>
</dbReference>
<keyword evidence="7 16" id="KW-0963">Cytoplasm</keyword>
<feature type="binding site" evidence="16">
    <location>
        <position position="166"/>
    </location>
    <ligand>
        <name>substrate</name>
    </ligand>
</feature>
<dbReference type="EMBL" id="AAOE01000012">
    <property type="protein sequence ID" value="EAR09157.1"/>
    <property type="molecule type" value="Genomic_DNA"/>
</dbReference>
<keyword evidence="8 16" id="KW-0808">Transferase</keyword>
<reference evidence="17 18" key="1">
    <citation type="submission" date="2006-02" db="EMBL/GenBank/DDBJ databases">
        <authorList>
            <person name="Pinhassi J."/>
            <person name="Pedros-Alio C."/>
            <person name="Ferriera S."/>
            <person name="Johnson J."/>
            <person name="Kravitz S."/>
            <person name="Halpern A."/>
            <person name="Remington K."/>
            <person name="Beeson K."/>
            <person name="Tran B."/>
            <person name="Rogers Y.-H."/>
            <person name="Friedman R."/>
            <person name="Venter J.C."/>
        </authorList>
    </citation>
    <scope>NUCLEOTIDE SEQUENCE [LARGE SCALE GENOMIC DNA]</scope>
    <source>
        <strain evidence="17 18">MED297</strain>
    </source>
</reference>
<dbReference type="STRING" id="314283.MED297_06738"/>
<evidence type="ECO:0000256" key="10">
    <source>
        <dbReference type="ARBA" id="ARBA00022777"/>
    </source>
</evidence>
<dbReference type="PANTHER" id="PTHR34265">
    <property type="entry name" value="TYPE III PANTOTHENATE KINASE"/>
    <property type="match status" value="1"/>
</dbReference>
<comment type="pathway">
    <text evidence="4 16">Cofactor biosynthesis; coenzyme A biosynthesis; CoA from (R)-pantothenate: step 1/5.</text>
</comment>
<feature type="binding site" evidence="16">
    <location>
        <position position="82"/>
    </location>
    <ligand>
        <name>substrate</name>
    </ligand>
</feature>
<dbReference type="InterPro" id="IPR043129">
    <property type="entry name" value="ATPase_NBD"/>
</dbReference>
<comment type="caution">
    <text evidence="17">The sequence shown here is derived from an EMBL/GenBank/DDBJ whole genome shotgun (WGS) entry which is preliminary data.</text>
</comment>
<keyword evidence="13 16" id="KW-0173">Coenzyme A biosynthesis</keyword>
<dbReference type="GO" id="GO:0005524">
    <property type="term" value="F:ATP binding"/>
    <property type="evidence" value="ECO:0007669"/>
    <property type="project" value="UniProtKB-UniRule"/>
</dbReference>
<dbReference type="HAMAP" id="MF_01274">
    <property type="entry name" value="Pantothen_kinase_3"/>
    <property type="match status" value="1"/>
</dbReference>
<keyword evidence="9 16" id="KW-0547">Nucleotide-binding</keyword>
<evidence type="ECO:0000256" key="9">
    <source>
        <dbReference type="ARBA" id="ARBA00022741"/>
    </source>
</evidence>
<keyword evidence="11 16" id="KW-0067">ATP-binding</keyword>
<evidence type="ECO:0000313" key="18">
    <source>
        <dbReference type="Proteomes" id="UP000005953"/>
    </source>
</evidence>
<dbReference type="GO" id="GO:0004594">
    <property type="term" value="F:pantothenate kinase activity"/>
    <property type="evidence" value="ECO:0007669"/>
    <property type="project" value="UniProtKB-UniRule"/>
</dbReference>
<dbReference type="GO" id="GO:0015937">
    <property type="term" value="P:coenzyme A biosynthetic process"/>
    <property type="evidence" value="ECO:0007669"/>
    <property type="project" value="UniProtKB-UniRule"/>
</dbReference>
<dbReference type="Pfam" id="PF03309">
    <property type="entry name" value="Pan_kinase"/>
    <property type="match status" value="1"/>
</dbReference>
<dbReference type="EC" id="2.7.1.33" evidence="6 16"/>
<dbReference type="GO" id="GO:0046872">
    <property type="term" value="F:metal ion binding"/>
    <property type="evidence" value="ECO:0007669"/>
    <property type="project" value="UniProtKB-KW"/>
</dbReference>
<gene>
    <name evidence="16" type="primary">coaX</name>
    <name evidence="17" type="ORF">MED297_06738</name>
</gene>
<dbReference type="UniPathway" id="UPA00241">
    <property type="reaction ID" value="UER00352"/>
</dbReference>